<dbReference type="RefSeq" id="WP_015077951.1">
    <property type="nucleotide sequence ID" value="NC_019426.1"/>
</dbReference>
<keyword evidence="2" id="KW-0614">Plasmid</keyword>
<feature type="region of interest" description="Disordered" evidence="1">
    <location>
        <begin position="242"/>
        <end position="313"/>
    </location>
</feature>
<dbReference type="EMBL" id="JX569338">
    <property type="protein sequence ID" value="AFW03488.1"/>
    <property type="molecule type" value="Genomic_DNA"/>
</dbReference>
<feature type="compositionally biased region" description="Low complexity" evidence="1">
    <location>
        <begin position="1"/>
        <end position="10"/>
    </location>
</feature>
<evidence type="ECO:0000256" key="1">
    <source>
        <dbReference type="SAM" id="MobiDB-lite"/>
    </source>
</evidence>
<dbReference type="AlphaFoldDB" id="K7ST53"/>
<organism evidence="2">
    <name type="scientific">Halomonas sp. ZM3</name>
    <dbReference type="NCBI Taxonomy" id="1250400"/>
    <lineage>
        <taxon>Bacteria</taxon>
        <taxon>Pseudomonadati</taxon>
        <taxon>Pseudomonadota</taxon>
        <taxon>Gammaproteobacteria</taxon>
        <taxon>Oceanospirillales</taxon>
        <taxon>Halomonadaceae</taxon>
        <taxon>Halomonas</taxon>
    </lineage>
</organism>
<feature type="compositionally biased region" description="Basic and acidic residues" evidence="1">
    <location>
        <begin position="253"/>
        <end position="263"/>
    </location>
</feature>
<feature type="compositionally biased region" description="Basic and acidic residues" evidence="1">
    <location>
        <begin position="273"/>
        <end position="282"/>
    </location>
</feature>
<feature type="region of interest" description="Disordered" evidence="1">
    <location>
        <begin position="1"/>
        <end position="32"/>
    </location>
</feature>
<sequence length="345" mass="37505">MASSVGSVKGSSKELRDRLGDDARQRRGATNILDPREVQGDYDAGRLMTTTLDGEQRPITDADLAAFRRNARALGNRFKGGITPRQVIDLSLRKDRHRARTEIPTAVAAASRQAKDGALEVRFMTSSSPQSKRARHQVIVEFGEFAGLVANGGLSPRKAARELVRGRIRFDCDCEHHRYRRRYIATIGRYNAGRPETGYPKITNPSLSGVACKHVLRTMSEVEGGGSVQTFLARAIEKARGGGTAIQRTSQKAADRQAKKQDSRPMAANAQDTGDRDFDRARQALRRKSRATATKPKKTANGSKRAAALGGNANARDKLLAAAKELGISAEQAADIFKAAPKDKS</sequence>
<geneLocation type="plasmid" evidence="2">
    <name>pZM3H1</name>
</geneLocation>
<feature type="compositionally biased region" description="Basic and acidic residues" evidence="1">
    <location>
        <begin position="11"/>
        <end position="25"/>
    </location>
</feature>
<evidence type="ECO:0000313" key="2">
    <source>
        <dbReference type="EMBL" id="AFW03488.1"/>
    </source>
</evidence>
<accession>K7ST53</accession>
<proteinExistence type="predicted"/>
<evidence type="ECO:0008006" key="3">
    <source>
        <dbReference type="Google" id="ProtNLM"/>
    </source>
</evidence>
<protein>
    <recommendedName>
        <fullName evidence="3">SWIM-type domain-containing protein</fullName>
    </recommendedName>
</protein>
<reference evidence="2" key="1">
    <citation type="journal article" date="2013" name="BMC Microbiol.">
        <title>Characterization of Halomonas sp. ZM3 isolated from the Zelazny Most post-flotation waste reservoir, with a special focus on its mobile DNA.</title>
        <authorList>
            <person name="Dziewit L."/>
            <person name="Pyzik A."/>
            <person name="Matlakowska R."/>
            <person name="Baj J."/>
            <person name="Szuplewska M."/>
            <person name="Bartosik D."/>
        </authorList>
    </citation>
    <scope>NUCLEOTIDE SEQUENCE</scope>
    <source>
        <strain evidence="2">ZM3</strain>
        <plasmid evidence="2">pZM3H1</plasmid>
    </source>
</reference>
<feature type="compositionally biased region" description="Basic residues" evidence="1">
    <location>
        <begin position="283"/>
        <end position="298"/>
    </location>
</feature>
<name>K7ST53_9GAMM</name>